<dbReference type="SMART" id="SM00091">
    <property type="entry name" value="PAS"/>
    <property type="match status" value="4"/>
</dbReference>
<dbReference type="InterPro" id="IPR035965">
    <property type="entry name" value="PAS-like_dom_sf"/>
</dbReference>
<dbReference type="PROSITE" id="PS50112">
    <property type="entry name" value="PAS"/>
    <property type="match status" value="1"/>
</dbReference>
<dbReference type="InterPro" id="IPR004358">
    <property type="entry name" value="Sig_transdc_His_kin-like_C"/>
</dbReference>
<feature type="domain" description="PAC" evidence="9">
    <location>
        <begin position="701"/>
        <end position="753"/>
    </location>
</feature>
<feature type="domain" description="PAC" evidence="9">
    <location>
        <begin position="316"/>
        <end position="367"/>
    </location>
</feature>
<dbReference type="SMART" id="SM00388">
    <property type="entry name" value="HisKA"/>
    <property type="match status" value="1"/>
</dbReference>
<evidence type="ECO:0000259" key="8">
    <source>
        <dbReference type="PROSITE" id="PS50112"/>
    </source>
</evidence>
<evidence type="ECO:0000256" key="1">
    <source>
        <dbReference type="ARBA" id="ARBA00000085"/>
    </source>
</evidence>
<dbReference type="SUPFAM" id="SSF55874">
    <property type="entry name" value="ATPase domain of HSP90 chaperone/DNA topoisomerase II/histidine kinase"/>
    <property type="match status" value="1"/>
</dbReference>
<keyword evidence="11" id="KW-1185">Reference proteome</keyword>
<dbReference type="PANTHER" id="PTHR43047:SF72">
    <property type="entry name" value="OSMOSENSING HISTIDINE PROTEIN KINASE SLN1"/>
    <property type="match status" value="1"/>
</dbReference>
<dbReference type="Pfam" id="PF00512">
    <property type="entry name" value="HisKA"/>
    <property type="match status" value="1"/>
</dbReference>
<protein>
    <recommendedName>
        <fullName evidence="2">histidine kinase</fullName>
        <ecNumber evidence="2">2.7.13.3</ecNumber>
    </recommendedName>
</protein>
<keyword evidence="5" id="KW-0418">Kinase</keyword>
<keyword evidence="3" id="KW-0597">Phosphoprotein</keyword>
<organism evidence="10 11">
    <name type="scientific">Clostridium yunnanense</name>
    <dbReference type="NCBI Taxonomy" id="2800325"/>
    <lineage>
        <taxon>Bacteria</taxon>
        <taxon>Bacillati</taxon>
        <taxon>Bacillota</taxon>
        <taxon>Clostridia</taxon>
        <taxon>Eubacteriales</taxon>
        <taxon>Clostridiaceae</taxon>
        <taxon>Clostridium</taxon>
    </lineage>
</organism>
<dbReference type="CDD" id="cd16922">
    <property type="entry name" value="HATPase_EvgS-ArcB-TorS-like"/>
    <property type="match status" value="1"/>
</dbReference>
<dbReference type="CDD" id="cd00130">
    <property type="entry name" value="PAS"/>
    <property type="match status" value="1"/>
</dbReference>
<evidence type="ECO:0000256" key="4">
    <source>
        <dbReference type="ARBA" id="ARBA00022679"/>
    </source>
</evidence>
<dbReference type="InterPro" id="IPR000014">
    <property type="entry name" value="PAS"/>
</dbReference>
<dbReference type="InterPro" id="IPR001610">
    <property type="entry name" value="PAC"/>
</dbReference>
<dbReference type="PANTHER" id="PTHR43047">
    <property type="entry name" value="TWO-COMPONENT HISTIDINE PROTEIN KINASE"/>
    <property type="match status" value="1"/>
</dbReference>
<dbReference type="InterPro" id="IPR003594">
    <property type="entry name" value="HATPase_dom"/>
</dbReference>
<evidence type="ECO:0000259" key="7">
    <source>
        <dbReference type="PROSITE" id="PS50109"/>
    </source>
</evidence>
<dbReference type="Gene3D" id="3.30.450.20">
    <property type="entry name" value="PAS domain"/>
    <property type="match status" value="6"/>
</dbReference>
<dbReference type="SMART" id="SM00387">
    <property type="entry name" value="HATPase_c"/>
    <property type="match status" value="1"/>
</dbReference>
<comment type="catalytic activity">
    <reaction evidence="1">
        <text>ATP + protein L-histidine = ADP + protein N-phospho-L-histidine.</text>
        <dbReference type="EC" id="2.7.13.3"/>
    </reaction>
</comment>
<evidence type="ECO:0000256" key="3">
    <source>
        <dbReference type="ARBA" id="ARBA00022553"/>
    </source>
</evidence>
<evidence type="ECO:0000256" key="2">
    <source>
        <dbReference type="ARBA" id="ARBA00012438"/>
    </source>
</evidence>
<feature type="domain" description="PAS" evidence="8">
    <location>
        <begin position="251"/>
        <end position="318"/>
    </location>
</feature>
<dbReference type="Gene3D" id="1.10.287.130">
    <property type="match status" value="1"/>
</dbReference>
<dbReference type="Pfam" id="PF13188">
    <property type="entry name" value="PAS_8"/>
    <property type="match status" value="1"/>
</dbReference>
<gene>
    <name evidence="10" type="ORF">JHL18_15880</name>
</gene>
<dbReference type="RefSeq" id="WP_200270974.1">
    <property type="nucleotide sequence ID" value="NZ_JAENHN010000045.1"/>
</dbReference>
<sequence>MGKLTFLKGIKEIPFIVVNDGLVVELSKSFVEMTSFSIEDFLNKKITDVLRILRVGPGVNYDDIDDTTDYFFFTKSLEVKFVNIQVIEDIYFFSENPNSNFSVKIPLANALSKENYFGTAIYSIPDMTLLKANDKYVSFFDAGFDKRDKCIGRHISEFTTGFKDSSYEDIWINVIKTGKAYNNPEYKYEGLNRGITYWNLSINPIYLEGNLRYCVVIETEVTEQVFARKKVEEQADIIREQNKILKWQAGLINLSKDAIFAWELDGRILYWNKGAELKYGYTSEEAVGCVSHELLRTIHKENFKNVKESLINDELWNGEVEHTRKDGTKLIVESSHQIIVDEDGRKIILETNRDITMRKKMEIDLRNKKDELEEIIQSIDDAIFIYDGDKNYYITNNSAKKYYPDAVLNKFGDAYNSSKHYDLDGNELKLEDMPFQRIFQGDIITNDRVLIRNDKNYRYVSINGRPIYDKEGNFKFAVICCRDITKDIEDHKIIEQQKEELDMILDNMNDGFAIIDGNGNYVRVNKKVKQWSKIANIGPIGATLESTKYYDVNGREITYEDLPATRILKGEIINQYQMLMKGNGINKYFSVSGIPIYDEQGNFSMGVINTRDITEMINQSKMIMEQKEQLEAIIDNISEELYIIDKERNYLMLNSIAKDRYNTFKFNNSEEYTNKNKLYDLEGNEIDFNSTPIARLAKGEYIKNETIIVSDPYKRYISINAKPIFDSKGQFGIGVMLTRDITERVLQEQKIKHQNDQLNAIIDSMQDGLGLVNNKMQIKFLNQSARGFFYETSDEIKVRNTLNCCKYYYGIDGDEIPLEDLPAYRVLSKGSFQNYILTIDRPDKKIYASINGSTINDGADTLNEGILSIRDITEQVMKDKIINQQHQAVLQAEIEKSKTLQQAIEMKDEFLSLISHEFRTPLNVINAAVQALNLLCGDELSERSKRYINTIRQNTFRQLRLVNNLLDITRADAGRIKIHKRNLDIVFLTKSIVESVKSYASQKGVTVAFSSSVEKKIIGMDDEKYERIFLNLLSNAIKFTPEGKKIQIKLRTIKNNIRIDVKDNGIGIPQDKVDVIFERFGQVDSCLSRQAEGSGIGLSLVKKLVDVLDGSISVKSKVGKGSTFTVLFPIEKVEEEHNEISMGDLLDNRLVQVTTVEFSDIYL</sequence>
<dbReference type="Gene3D" id="3.30.565.10">
    <property type="entry name" value="Histidine kinase-like ATPase, C-terminal domain"/>
    <property type="match status" value="1"/>
</dbReference>
<accession>A0ABS1ERX5</accession>
<dbReference type="EC" id="2.7.13.3" evidence="2"/>
<evidence type="ECO:0000259" key="9">
    <source>
        <dbReference type="PROSITE" id="PS50113"/>
    </source>
</evidence>
<feature type="domain" description="Histidine kinase" evidence="7">
    <location>
        <begin position="913"/>
        <end position="1132"/>
    </location>
</feature>
<evidence type="ECO:0000256" key="5">
    <source>
        <dbReference type="ARBA" id="ARBA00022777"/>
    </source>
</evidence>
<proteinExistence type="predicted"/>
<dbReference type="PROSITE" id="PS50109">
    <property type="entry name" value="HIS_KIN"/>
    <property type="match status" value="1"/>
</dbReference>
<dbReference type="InterPro" id="IPR036097">
    <property type="entry name" value="HisK_dim/P_sf"/>
</dbReference>
<dbReference type="InterPro" id="IPR000700">
    <property type="entry name" value="PAS-assoc_C"/>
</dbReference>
<dbReference type="Pfam" id="PF13426">
    <property type="entry name" value="PAS_9"/>
    <property type="match status" value="5"/>
</dbReference>
<dbReference type="Proteomes" id="UP000596739">
    <property type="component" value="Unassembled WGS sequence"/>
</dbReference>
<keyword evidence="4" id="KW-0808">Transferase</keyword>
<comment type="caution">
    <text evidence="10">The sequence shown here is derived from an EMBL/GenBank/DDBJ whole genome shotgun (WGS) entry which is preliminary data.</text>
</comment>
<dbReference type="PRINTS" id="PR00344">
    <property type="entry name" value="BCTRLSENSOR"/>
</dbReference>
<dbReference type="InterPro" id="IPR036890">
    <property type="entry name" value="HATPase_C_sf"/>
</dbReference>
<dbReference type="SUPFAM" id="SSF55785">
    <property type="entry name" value="PYP-like sensor domain (PAS domain)"/>
    <property type="match status" value="6"/>
</dbReference>
<dbReference type="EMBL" id="JAENHN010000045">
    <property type="protein sequence ID" value="MBK1812102.1"/>
    <property type="molecule type" value="Genomic_DNA"/>
</dbReference>
<dbReference type="SMART" id="SM00086">
    <property type="entry name" value="PAC"/>
    <property type="match status" value="5"/>
</dbReference>
<dbReference type="SUPFAM" id="SSF47384">
    <property type="entry name" value="Homodimeric domain of signal transducing histidine kinase"/>
    <property type="match status" value="1"/>
</dbReference>
<dbReference type="CDD" id="cd00082">
    <property type="entry name" value="HisKA"/>
    <property type="match status" value="1"/>
</dbReference>
<dbReference type="InterPro" id="IPR003661">
    <property type="entry name" value="HisK_dim/P_dom"/>
</dbReference>
<evidence type="ECO:0000313" key="11">
    <source>
        <dbReference type="Proteomes" id="UP000596739"/>
    </source>
</evidence>
<dbReference type="PROSITE" id="PS50113">
    <property type="entry name" value="PAC"/>
    <property type="match status" value="2"/>
</dbReference>
<dbReference type="NCBIfam" id="TIGR00229">
    <property type="entry name" value="sensory_box"/>
    <property type="match status" value="1"/>
</dbReference>
<dbReference type="InterPro" id="IPR005467">
    <property type="entry name" value="His_kinase_dom"/>
</dbReference>
<keyword evidence="6" id="KW-0902">Two-component regulatory system</keyword>
<dbReference type="Pfam" id="PF02518">
    <property type="entry name" value="HATPase_c"/>
    <property type="match status" value="1"/>
</dbReference>
<name>A0ABS1ERX5_9CLOT</name>
<evidence type="ECO:0000313" key="10">
    <source>
        <dbReference type="EMBL" id="MBK1812102.1"/>
    </source>
</evidence>
<reference evidence="11" key="1">
    <citation type="submission" date="2021-01" db="EMBL/GenBank/DDBJ databases">
        <title>Genome public.</title>
        <authorList>
            <person name="Liu C."/>
            <person name="Sun Q."/>
        </authorList>
    </citation>
    <scope>NUCLEOTIDE SEQUENCE [LARGE SCALE GENOMIC DNA]</scope>
    <source>
        <strain evidence="11">YIM B02505</strain>
    </source>
</reference>
<evidence type="ECO:0000256" key="6">
    <source>
        <dbReference type="ARBA" id="ARBA00023012"/>
    </source>
</evidence>